<evidence type="ECO:0000259" key="14">
    <source>
        <dbReference type="PROSITE" id="PS50024"/>
    </source>
</evidence>
<evidence type="ECO:0000256" key="13">
    <source>
        <dbReference type="SAM" id="SignalP"/>
    </source>
</evidence>
<protein>
    <recommendedName>
        <fullName evidence="4">Mucin-1</fullName>
    </recommendedName>
</protein>
<dbReference type="GO" id="GO:0005737">
    <property type="term" value="C:cytoplasm"/>
    <property type="evidence" value="ECO:0007669"/>
    <property type="project" value="UniProtKB-SubCell"/>
</dbReference>
<keyword evidence="12" id="KW-0812">Transmembrane</keyword>
<evidence type="ECO:0000313" key="16">
    <source>
        <dbReference type="Proteomes" id="UP001059041"/>
    </source>
</evidence>
<evidence type="ECO:0000256" key="7">
    <source>
        <dbReference type="ARBA" id="ARBA00022553"/>
    </source>
</evidence>
<evidence type="ECO:0000256" key="3">
    <source>
        <dbReference type="ARBA" id="ARBA00004496"/>
    </source>
</evidence>
<dbReference type="PANTHER" id="PTHR10006">
    <property type="entry name" value="MUCIN-1-RELATED"/>
    <property type="match status" value="1"/>
</dbReference>
<evidence type="ECO:0000256" key="8">
    <source>
        <dbReference type="ARBA" id="ARBA00022813"/>
    </source>
</evidence>
<gene>
    <name evidence="15" type="ORF">IRJ41_003406</name>
</gene>
<comment type="subcellular location">
    <subcellularLocation>
        <location evidence="2">Apical cell membrane</location>
        <topology evidence="2">Single-pass type I membrane protein</topology>
    </subcellularLocation>
    <subcellularLocation>
        <location evidence="3">Cytoplasm</location>
    </subcellularLocation>
    <subcellularLocation>
        <location evidence="1">Nucleus</location>
    </subcellularLocation>
</comment>
<evidence type="ECO:0000256" key="1">
    <source>
        <dbReference type="ARBA" id="ARBA00004123"/>
    </source>
</evidence>
<feature type="transmembrane region" description="Helical" evidence="12">
    <location>
        <begin position="190"/>
        <end position="218"/>
    </location>
</feature>
<accession>A0A9W7W8F0</accession>
<organism evidence="15 16">
    <name type="scientific">Triplophysa rosa</name>
    <name type="common">Cave loach</name>
    <dbReference type="NCBI Taxonomy" id="992332"/>
    <lineage>
        <taxon>Eukaryota</taxon>
        <taxon>Metazoa</taxon>
        <taxon>Chordata</taxon>
        <taxon>Craniata</taxon>
        <taxon>Vertebrata</taxon>
        <taxon>Euteleostomi</taxon>
        <taxon>Actinopterygii</taxon>
        <taxon>Neopterygii</taxon>
        <taxon>Teleostei</taxon>
        <taxon>Ostariophysi</taxon>
        <taxon>Cypriniformes</taxon>
        <taxon>Nemacheilidae</taxon>
        <taxon>Triplophysa</taxon>
    </lineage>
</organism>
<dbReference type="Pfam" id="PF01390">
    <property type="entry name" value="SEA"/>
    <property type="match status" value="1"/>
</dbReference>
<evidence type="ECO:0000313" key="15">
    <source>
        <dbReference type="EMBL" id="KAI7789960.1"/>
    </source>
</evidence>
<feature type="signal peptide" evidence="13">
    <location>
        <begin position="1"/>
        <end position="23"/>
    </location>
</feature>
<proteinExistence type="predicted"/>
<reference evidence="15" key="1">
    <citation type="submission" date="2021-02" db="EMBL/GenBank/DDBJ databases">
        <title>Comparative genomics reveals that relaxation of natural selection precedes convergent phenotypic evolution of cavefish.</title>
        <authorList>
            <person name="Peng Z."/>
        </authorList>
    </citation>
    <scope>NUCLEOTIDE SEQUENCE</scope>
    <source>
        <tissue evidence="15">Muscle</tissue>
    </source>
</reference>
<evidence type="ECO:0000256" key="12">
    <source>
        <dbReference type="SAM" id="Phobius"/>
    </source>
</evidence>
<feature type="chain" id="PRO_5040738477" description="Mucin-1" evidence="13">
    <location>
        <begin position="24"/>
        <end position="282"/>
    </location>
</feature>
<dbReference type="PANTHER" id="PTHR10006:SF19">
    <property type="entry name" value="MUCIN-1"/>
    <property type="match status" value="1"/>
</dbReference>
<keyword evidence="5" id="KW-1003">Cell membrane</keyword>
<keyword evidence="6" id="KW-0963">Cytoplasm</keyword>
<feature type="domain" description="SEA" evidence="14">
    <location>
        <begin position="45"/>
        <end position="160"/>
    </location>
</feature>
<evidence type="ECO:0000256" key="2">
    <source>
        <dbReference type="ARBA" id="ARBA00004247"/>
    </source>
</evidence>
<evidence type="ECO:0000256" key="6">
    <source>
        <dbReference type="ARBA" id="ARBA00022490"/>
    </source>
</evidence>
<dbReference type="Gene3D" id="3.30.70.960">
    <property type="entry name" value="SEA domain"/>
    <property type="match status" value="1"/>
</dbReference>
<dbReference type="Proteomes" id="UP001059041">
    <property type="component" value="Unassembled WGS sequence"/>
</dbReference>
<keyword evidence="12" id="KW-1133">Transmembrane helix</keyword>
<evidence type="ECO:0000256" key="11">
    <source>
        <dbReference type="ARBA" id="ARBA00023288"/>
    </source>
</evidence>
<dbReference type="AlphaFoldDB" id="A0A9W7W8F0"/>
<keyword evidence="12" id="KW-0472">Membrane</keyword>
<keyword evidence="7" id="KW-0597">Phosphoprotein</keyword>
<keyword evidence="11" id="KW-0449">Lipoprotein</keyword>
<keyword evidence="13" id="KW-0732">Signal</keyword>
<dbReference type="GO" id="GO:0016324">
    <property type="term" value="C:apical plasma membrane"/>
    <property type="evidence" value="ECO:0007669"/>
    <property type="project" value="UniProtKB-SubCell"/>
</dbReference>
<dbReference type="InterPro" id="IPR036364">
    <property type="entry name" value="SEA_dom_sf"/>
</dbReference>
<keyword evidence="10" id="KW-0539">Nucleus</keyword>
<dbReference type="PROSITE" id="PS50024">
    <property type="entry name" value="SEA"/>
    <property type="match status" value="1"/>
</dbReference>
<evidence type="ECO:0000256" key="5">
    <source>
        <dbReference type="ARBA" id="ARBA00022475"/>
    </source>
</evidence>
<comment type="caution">
    <text evidence="15">The sequence shown here is derived from an EMBL/GenBank/DDBJ whole genome shotgun (WGS) entry which is preliminary data.</text>
</comment>
<dbReference type="InterPro" id="IPR000082">
    <property type="entry name" value="SEA_dom"/>
</dbReference>
<sequence length="282" mass="31418">MGKSVLLHNGAALCILLFAATSAQPISVFQILQLIQSAPKSYPAPVYAFSLCMEITNRVFNDSLLNPTTQKYKHMYAEVSGAQNIIFNCSKCHTRNSYRGVKTMKFSKGSVVANCTILFQTIFINNVVVKYLFLTAIDNNFHPNGLEINKDFTKGQRTTTAKRGSGTQPAVLPTFLSSVANPTYKRVPGWAIALMVLACVTLLLILILILLLCCWCFCKKNKKDEATKQSEHTPYERTSFKEHLPAYTSHAPQTNHNFPVIGNPELKKHGNRSGVYVVNPQR</sequence>
<keyword evidence="9" id="KW-0564">Palmitate</keyword>
<evidence type="ECO:0000256" key="9">
    <source>
        <dbReference type="ARBA" id="ARBA00023139"/>
    </source>
</evidence>
<dbReference type="SUPFAM" id="SSF82671">
    <property type="entry name" value="SEA domain"/>
    <property type="match status" value="1"/>
</dbReference>
<keyword evidence="8" id="KW-0068">Autocatalytic cleavage</keyword>
<keyword evidence="16" id="KW-1185">Reference proteome</keyword>
<name>A0A9W7W8F0_TRIRA</name>
<evidence type="ECO:0000256" key="10">
    <source>
        <dbReference type="ARBA" id="ARBA00023242"/>
    </source>
</evidence>
<dbReference type="EMBL" id="JAFHDT010000287">
    <property type="protein sequence ID" value="KAI7789960.1"/>
    <property type="molecule type" value="Genomic_DNA"/>
</dbReference>
<dbReference type="GO" id="GO:0005634">
    <property type="term" value="C:nucleus"/>
    <property type="evidence" value="ECO:0007669"/>
    <property type="project" value="UniProtKB-SubCell"/>
</dbReference>
<evidence type="ECO:0000256" key="4">
    <source>
        <dbReference type="ARBA" id="ARBA00014269"/>
    </source>
</evidence>